<organism evidence="2 3">
    <name type="scientific">Lentinula guzmanii</name>
    <dbReference type="NCBI Taxonomy" id="2804957"/>
    <lineage>
        <taxon>Eukaryota</taxon>
        <taxon>Fungi</taxon>
        <taxon>Dikarya</taxon>
        <taxon>Basidiomycota</taxon>
        <taxon>Agaricomycotina</taxon>
        <taxon>Agaricomycetes</taxon>
        <taxon>Agaricomycetidae</taxon>
        <taxon>Agaricales</taxon>
        <taxon>Marasmiineae</taxon>
        <taxon>Omphalotaceae</taxon>
        <taxon>Lentinula</taxon>
    </lineage>
</organism>
<sequence>MFCISSLCVFVFCFFGSCISYFSCTARLFFFFLAFSFSFSFCFVRSLLSSNAMLCYVMLCYAMLPLSLIIISHLASLISVPHKTIPNPIPIPNP</sequence>
<keyword evidence="1" id="KW-1133">Transmembrane helix</keyword>
<comment type="caution">
    <text evidence="2">The sequence shown here is derived from an EMBL/GenBank/DDBJ whole genome shotgun (WGS) entry which is preliminary data.</text>
</comment>
<proteinExistence type="predicted"/>
<evidence type="ECO:0000256" key="1">
    <source>
        <dbReference type="SAM" id="Phobius"/>
    </source>
</evidence>
<dbReference type="EMBL" id="JANVFO010000046">
    <property type="protein sequence ID" value="KAJ3725534.1"/>
    <property type="molecule type" value="Genomic_DNA"/>
</dbReference>
<dbReference type="Proteomes" id="UP001176059">
    <property type="component" value="Unassembled WGS sequence"/>
</dbReference>
<name>A0AA38J5Q7_9AGAR</name>
<reference evidence="2" key="1">
    <citation type="submission" date="2022-08" db="EMBL/GenBank/DDBJ databases">
        <authorList>
            <consortium name="DOE Joint Genome Institute"/>
            <person name="Min B."/>
            <person name="Sierra-Patev S."/>
            <person name="Naranjo-Ortiz M."/>
            <person name="Looney B."/>
            <person name="Konkel Z."/>
            <person name="Slot J.C."/>
            <person name="Sakamoto Y."/>
            <person name="Steenwyk J.L."/>
            <person name="Rokas A."/>
            <person name="Carro J."/>
            <person name="Camarero S."/>
            <person name="Ferreira P."/>
            <person name="Molpeceres G."/>
            <person name="Ruiz-duenas F.J."/>
            <person name="Serrano A."/>
            <person name="Henrissat B."/>
            <person name="Drula E."/>
            <person name="Hughes K.W."/>
            <person name="Mata J.L."/>
            <person name="Ishikawa N.K."/>
            <person name="Vargas-Isla R."/>
            <person name="Ushijima S."/>
            <person name="Smith C.A."/>
            <person name="Ahrendt S."/>
            <person name="Andreopoulos W."/>
            <person name="He G."/>
            <person name="LaButti K."/>
            <person name="Lipzen A."/>
            <person name="Ng V."/>
            <person name="Riley R."/>
            <person name="Sandor L."/>
            <person name="Barry K."/>
            <person name="Martinez A.T."/>
            <person name="Xiao Y."/>
            <person name="Gibbons J.G."/>
            <person name="Terashima K."/>
            <person name="Hibbett D.S."/>
            <person name="Grigoriev I.V."/>
        </authorList>
    </citation>
    <scope>NUCLEOTIDE SEQUENCE</scope>
    <source>
        <strain evidence="2">ET3784</strain>
    </source>
</reference>
<evidence type="ECO:0000313" key="3">
    <source>
        <dbReference type="Proteomes" id="UP001176059"/>
    </source>
</evidence>
<evidence type="ECO:0000313" key="2">
    <source>
        <dbReference type="EMBL" id="KAJ3725534.1"/>
    </source>
</evidence>
<keyword evidence="1" id="KW-0472">Membrane</keyword>
<accession>A0AA38J5Q7</accession>
<keyword evidence="1" id="KW-0812">Transmembrane</keyword>
<dbReference type="AlphaFoldDB" id="A0AA38J5Q7"/>
<feature type="transmembrane region" description="Helical" evidence="1">
    <location>
        <begin position="28"/>
        <end position="48"/>
    </location>
</feature>
<gene>
    <name evidence="2" type="ORF">DFJ43DRAFT_1088968</name>
</gene>
<reference evidence="2" key="2">
    <citation type="journal article" date="2023" name="Proc. Natl. Acad. Sci. U.S.A.">
        <title>A global phylogenomic analysis of the shiitake genus Lentinula.</title>
        <authorList>
            <person name="Sierra-Patev S."/>
            <person name="Min B."/>
            <person name="Naranjo-Ortiz M."/>
            <person name="Looney B."/>
            <person name="Konkel Z."/>
            <person name="Slot J.C."/>
            <person name="Sakamoto Y."/>
            <person name="Steenwyk J.L."/>
            <person name="Rokas A."/>
            <person name="Carro J."/>
            <person name="Camarero S."/>
            <person name="Ferreira P."/>
            <person name="Molpeceres G."/>
            <person name="Ruiz-Duenas F.J."/>
            <person name="Serrano A."/>
            <person name="Henrissat B."/>
            <person name="Drula E."/>
            <person name="Hughes K.W."/>
            <person name="Mata J.L."/>
            <person name="Ishikawa N.K."/>
            <person name="Vargas-Isla R."/>
            <person name="Ushijima S."/>
            <person name="Smith C.A."/>
            <person name="Donoghue J."/>
            <person name="Ahrendt S."/>
            <person name="Andreopoulos W."/>
            <person name="He G."/>
            <person name="LaButti K."/>
            <person name="Lipzen A."/>
            <person name="Ng V."/>
            <person name="Riley R."/>
            <person name="Sandor L."/>
            <person name="Barry K."/>
            <person name="Martinez A.T."/>
            <person name="Xiao Y."/>
            <person name="Gibbons J.G."/>
            <person name="Terashima K."/>
            <person name="Grigoriev I.V."/>
            <person name="Hibbett D."/>
        </authorList>
    </citation>
    <scope>NUCLEOTIDE SEQUENCE</scope>
    <source>
        <strain evidence="2">ET3784</strain>
    </source>
</reference>
<keyword evidence="3" id="KW-1185">Reference proteome</keyword>
<protein>
    <submittedName>
        <fullName evidence="2">Uncharacterized protein</fullName>
    </submittedName>
</protein>
<feature type="non-terminal residue" evidence="2">
    <location>
        <position position="94"/>
    </location>
</feature>
<feature type="transmembrane region" description="Helical" evidence="1">
    <location>
        <begin position="55"/>
        <end position="78"/>
    </location>
</feature>